<keyword evidence="7" id="KW-1185">Reference proteome</keyword>
<evidence type="ECO:0000256" key="1">
    <source>
        <dbReference type="ARBA" id="ARBA00004196"/>
    </source>
</evidence>
<evidence type="ECO:0000256" key="4">
    <source>
        <dbReference type="ARBA" id="ARBA00022729"/>
    </source>
</evidence>
<dbReference type="Pfam" id="PF01547">
    <property type="entry name" value="SBP_bac_1"/>
    <property type="match status" value="1"/>
</dbReference>
<evidence type="ECO:0000256" key="2">
    <source>
        <dbReference type="ARBA" id="ARBA00008520"/>
    </source>
</evidence>
<dbReference type="Proteomes" id="UP000247832">
    <property type="component" value="Unassembled WGS sequence"/>
</dbReference>
<evidence type="ECO:0000313" key="6">
    <source>
        <dbReference type="EMBL" id="PYI68183.1"/>
    </source>
</evidence>
<dbReference type="PROSITE" id="PS51257">
    <property type="entry name" value="PROKAR_LIPOPROTEIN"/>
    <property type="match status" value="1"/>
</dbReference>
<organism evidence="6 7">
    <name type="scientific">Arthrobacter livingstonensis</name>
    <dbReference type="NCBI Taxonomy" id="670078"/>
    <lineage>
        <taxon>Bacteria</taxon>
        <taxon>Bacillati</taxon>
        <taxon>Actinomycetota</taxon>
        <taxon>Actinomycetes</taxon>
        <taxon>Micrococcales</taxon>
        <taxon>Micrococcaceae</taxon>
        <taxon>Arthrobacter</taxon>
    </lineage>
</organism>
<evidence type="ECO:0000313" key="7">
    <source>
        <dbReference type="Proteomes" id="UP000247832"/>
    </source>
</evidence>
<reference evidence="6 7" key="1">
    <citation type="submission" date="2018-05" db="EMBL/GenBank/DDBJ databases">
        <title>Genetic diversity of glacier-inhabiting Cryobacterium bacteria in China and description of Cryobacterium mengkeensis sp. nov. and Arthrobacter glacialis sp. nov.</title>
        <authorList>
            <person name="Liu Q."/>
            <person name="Xin Y.-H."/>
        </authorList>
    </citation>
    <scope>NUCLEOTIDE SEQUENCE [LARGE SCALE GENOMIC DNA]</scope>
    <source>
        <strain evidence="6 7">LI2</strain>
    </source>
</reference>
<dbReference type="EMBL" id="QJVD01000006">
    <property type="protein sequence ID" value="PYI68183.1"/>
    <property type="molecule type" value="Genomic_DNA"/>
</dbReference>
<dbReference type="NCBIfam" id="TIGR03851">
    <property type="entry name" value="chitin_NgcE"/>
    <property type="match status" value="1"/>
</dbReference>
<name>A0A2V5LED5_9MICC</name>
<dbReference type="SUPFAM" id="SSF53850">
    <property type="entry name" value="Periplasmic binding protein-like II"/>
    <property type="match status" value="1"/>
</dbReference>
<dbReference type="Gene3D" id="3.40.190.10">
    <property type="entry name" value="Periplasmic binding protein-like II"/>
    <property type="match status" value="1"/>
</dbReference>
<dbReference type="InterPro" id="IPR006059">
    <property type="entry name" value="SBP"/>
</dbReference>
<accession>A0A2V5LED5</accession>
<dbReference type="PROSITE" id="PS51318">
    <property type="entry name" value="TAT"/>
    <property type="match status" value="1"/>
</dbReference>
<sequence>MSILNKPLQRRGFLRGALATAVIVPLGGALASCAGGGSSSPSSAATGEMSATNPFGVAKNATLDAVIFKGGYGIDYVDFAGKIFSKNYPDSKVQINPSTDIAQQLQPRFVGGNPPDLIDNSGAKSIGFSTILDQLEDLTSITEANNLEGTKISDTLYDGVLAPGTFSGKLAAINYVLTVYAIWYSKSLFDANGWKVPTTWDEAMALGAQAKAKGKYLFVWGKEAATYYQEMAIASAIKDGGDQVRLDLENLTANSWSAPALQAVFSALEKIVKAGYVKPGGSGTQFTAAQAQWSNNQDALLYPSGSWIENEMKDQTKADFKMTGAPVPVGTASPKMAQTGLHSAAGEPYIVPTKGADVAAGKELLRIMLSKDAATNFAKTKLAPTVVKGTVPADGFGSTALVSQTAMLDAAKKDIFTWNFIDLYGMNGDMLVVWNSFLDGKLDTAGLTKGLQQISDKVRNDSSVTKIEVK</sequence>
<proteinExistence type="inferred from homology"/>
<keyword evidence="4 5" id="KW-0732">Signal</keyword>
<comment type="similarity">
    <text evidence="2">Belongs to the bacterial solute-binding protein 1 family.</text>
</comment>
<dbReference type="InterPro" id="IPR050490">
    <property type="entry name" value="Bact_solute-bd_prot1"/>
</dbReference>
<dbReference type="InterPro" id="IPR022386">
    <property type="entry name" value="Chitin_NgcE"/>
</dbReference>
<dbReference type="RefSeq" id="WP_110500398.1">
    <property type="nucleotide sequence ID" value="NZ_QJVD01000006.1"/>
</dbReference>
<dbReference type="AlphaFoldDB" id="A0A2V5LED5"/>
<comment type="caution">
    <text evidence="6">The sequence shown here is derived from an EMBL/GenBank/DDBJ whole genome shotgun (WGS) entry which is preliminary data.</text>
</comment>
<dbReference type="GO" id="GO:0030313">
    <property type="term" value="C:cell envelope"/>
    <property type="evidence" value="ECO:0007669"/>
    <property type="project" value="UniProtKB-SubCell"/>
</dbReference>
<dbReference type="OrthoDB" id="8663148at2"/>
<dbReference type="PANTHER" id="PTHR43649">
    <property type="entry name" value="ARABINOSE-BINDING PROTEIN-RELATED"/>
    <property type="match status" value="1"/>
</dbReference>
<feature type="signal peptide" evidence="5">
    <location>
        <begin position="1"/>
        <end position="31"/>
    </location>
</feature>
<comment type="subcellular location">
    <subcellularLocation>
        <location evidence="1">Cell envelope</location>
    </subcellularLocation>
</comment>
<feature type="chain" id="PRO_5039159720" evidence="5">
    <location>
        <begin position="32"/>
        <end position="470"/>
    </location>
</feature>
<gene>
    <name evidence="6" type="primary">ngcE</name>
    <name evidence="6" type="ORF">CVV68_07610</name>
</gene>
<dbReference type="PANTHER" id="PTHR43649:SF31">
    <property type="entry name" value="SN-GLYCEROL-3-PHOSPHATE-BINDING PERIPLASMIC PROTEIN UGPB"/>
    <property type="match status" value="1"/>
</dbReference>
<evidence type="ECO:0000256" key="5">
    <source>
        <dbReference type="SAM" id="SignalP"/>
    </source>
</evidence>
<evidence type="ECO:0000256" key="3">
    <source>
        <dbReference type="ARBA" id="ARBA00022448"/>
    </source>
</evidence>
<keyword evidence="3" id="KW-0813">Transport</keyword>
<dbReference type="InterPro" id="IPR006311">
    <property type="entry name" value="TAT_signal"/>
</dbReference>
<protein>
    <submittedName>
        <fullName evidence="6">Carbohydrate ABC transporter, N-acetylglucosamine/diacetylchitobiose-binding protein</fullName>
    </submittedName>
</protein>